<gene>
    <name evidence="3" type="ORF">PGB27_05775</name>
</gene>
<dbReference type="Pfam" id="PF19545">
    <property type="entry name" value="DUF6069"/>
    <property type="match status" value="1"/>
</dbReference>
<evidence type="ECO:0000256" key="1">
    <source>
        <dbReference type="SAM" id="MobiDB-lite"/>
    </source>
</evidence>
<feature type="region of interest" description="Disordered" evidence="1">
    <location>
        <begin position="1"/>
        <end position="22"/>
    </location>
</feature>
<accession>A0ABT5SPT4</accession>
<dbReference type="EMBL" id="JAQZAO010000002">
    <property type="protein sequence ID" value="MDD7964855.1"/>
    <property type="molecule type" value="Genomic_DNA"/>
</dbReference>
<dbReference type="RefSeq" id="WP_274199385.1">
    <property type="nucleotide sequence ID" value="NZ_JAQZAO010000002.1"/>
</dbReference>
<protein>
    <submittedName>
        <fullName evidence="3">DUF6069 family protein</fullName>
    </submittedName>
</protein>
<dbReference type="Proteomes" id="UP001300763">
    <property type="component" value="Unassembled WGS sequence"/>
</dbReference>
<keyword evidence="2" id="KW-1133">Transmembrane helix</keyword>
<feature type="transmembrane region" description="Helical" evidence="2">
    <location>
        <begin position="98"/>
        <end position="117"/>
    </location>
</feature>
<evidence type="ECO:0000313" key="4">
    <source>
        <dbReference type="Proteomes" id="UP001300763"/>
    </source>
</evidence>
<reference evidence="3 4" key="1">
    <citation type="submission" date="2023-02" db="EMBL/GenBank/DDBJ databases">
        <title>Genome sequencing required for Actinomycetospora new species description.</title>
        <authorList>
            <person name="Saimee Y."/>
            <person name="Duangmal K."/>
        </authorList>
    </citation>
    <scope>NUCLEOTIDE SEQUENCE [LARGE SCALE GENOMIC DNA]</scope>
    <source>
        <strain evidence="3 4">DW7H6</strain>
    </source>
</reference>
<comment type="caution">
    <text evidence="3">The sequence shown here is derived from an EMBL/GenBank/DDBJ whole genome shotgun (WGS) entry which is preliminary data.</text>
</comment>
<organism evidence="3 4">
    <name type="scientific">Actinomycetospora lemnae</name>
    <dbReference type="NCBI Taxonomy" id="3019891"/>
    <lineage>
        <taxon>Bacteria</taxon>
        <taxon>Bacillati</taxon>
        <taxon>Actinomycetota</taxon>
        <taxon>Actinomycetes</taxon>
        <taxon>Pseudonocardiales</taxon>
        <taxon>Pseudonocardiaceae</taxon>
        <taxon>Actinomycetospora</taxon>
    </lineage>
</organism>
<evidence type="ECO:0000256" key="2">
    <source>
        <dbReference type="SAM" id="Phobius"/>
    </source>
</evidence>
<keyword evidence="4" id="KW-1185">Reference proteome</keyword>
<feature type="transmembrane region" description="Helical" evidence="2">
    <location>
        <begin position="123"/>
        <end position="143"/>
    </location>
</feature>
<dbReference type="InterPro" id="IPR045713">
    <property type="entry name" value="DUF6069"/>
</dbReference>
<feature type="transmembrane region" description="Helical" evidence="2">
    <location>
        <begin position="68"/>
        <end position="89"/>
    </location>
</feature>
<name>A0ABT5SPT4_9PSEU</name>
<keyword evidence="2" id="KW-0812">Transmembrane</keyword>
<keyword evidence="2" id="KW-0472">Membrane</keyword>
<evidence type="ECO:0000313" key="3">
    <source>
        <dbReference type="EMBL" id="MDD7964855.1"/>
    </source>
</evidence>
<feature type="transmembrane region" description="Helical" evidence="2">
    <location>
        <begin position="30"/>
        <end position="48"/>
    </location>
</feature>
<sequence>MSLTAPAPTATTDAGASPVRARATARRRRRTLGVVATLVVALAVWLVGRLAGADYWIADSQGTVRIDALVTTQVTVVLGLAGWAVLALLERLTRYGTAIWTVLATVIVAASMIPVFLVEATTATRVALVAVHLAVGALIPFFVRARS</sequence>
<proteinExistence type="predicted"/>